<evidence type="ECO:0000256" key="7">
    <source>
        <dbReference type="ARBA" id="ARBA00022837"/>
    </source>
</evidence>
<evidence type="ECO:0000256" key="4">
    <source>
        <dbReference type="ARBA" id="ARBA00022692"/>
    </source>
</evidence>
<evidence type="ECO:0000313" key="20">
    <source>
        <dbReference type="EMBL" id="CAF3710624.1"/>
    </source>
</evidence>
<reference evidence="18" key="1">
    <citation type="submission" date="2021-02" db="EMBL/GenBank/DDBJ databases">
        <authorList>
            <person name="Nowell W R."/>
        </authorList>
    </citation>
    <scope>NUCLEOTIDE SEQUENCE</scope>
</reference>
<dbReference type="EMBL" id="CAJOBB010000584">
    <property type="protein sequence ID" value="CAF3710624.1"/>
    <property type="molecule type" value="Genomic_DNA"/>
</dbReference>
<keyword evidence="11" id="KW-0325">Glycoprotein</keyword>
<evidence type="ECO:0000313" key="17">
    <source>
        <dbReference type="EMBL" id="CAF1375194.1"/>
    </source>
</evidence>
<evidence type="ECO:0000256" key="9">
    <source>
        <dbReference type="ARBA" id="ARBA00023136"/>
    </source>
</evidence>
<dbReference type="PROSITE" id="PS01186">
    <property type="entry name" value="EGF_2"/>
    <property type="match status" value="1"/>
</dbReference>
<protein>
    <submittedName>
        <fullName evidence="18">Uncharacterized protein</fullName>
    </submittedName>
</protein>
<evidence type="ECO:0000256" key="11">
    <source>
        <dbReference type="ARBA" id="ARBA00023180"/>
    </source>
</evidence>
<feature type="chain" id="PRO_5036228757" evidence="13">
    <location>
        <begin position="19"/>
        <end position="447"/>
    </location>
</feature>
<keyword evidence="2" id="KW-1003">Cell membrane</keyword>
<dbReference type="SMART" id="SM00179">
    <property type="entry name" value="EGF_CA"/>
    <property type="match status" value="1"/>
</dbReference>
<dbReference type="Pfam" id="PF00008">
    <property type="entry name" value="EGF"/>
    <property type="match status" value="1"/>
</dbReference>
<dbReference type="InterPro" id="IPR000742">
    <property type="entry name" value="EGF"/>
</dbReference>
<evidence type="ECO:0000313" key="22">
    <source>
        <dbReference type="Proteomes" id="UP000663891"/>
    </source>
</evidence>
<feature type="disulfide bond" evidence="12">
    <location>
        <begin position="207"/>
        <end position="216"/>
    </location>
</feature>
<keyword evidence="10 12" id="KW-1015">Disulfide bond</keyword>
<dbReference type="EMBL" id="CAJOAY010001486">
    <property type="protein sequence ID" value="CAF3849170.1"/>
    <property type="molecule type" value="Genomic_DNA"/>
</dbReference>
<accession>A0A815RLQ8</accession>
<gene>
    <name evidence="17" type="ORF">IZO911_LOCUS38088</name>
    <name evidence="16" type="ORF">JYZ213_LOCUS9019</name>
    <name evidence="20" type="ORF">KXQ929_LOCUS11710</name>
    <name evidence="21" type="ORF">OKA104_LOCUS21392</name>
    <name evidence="19" type="ORF">OXD698_LOCUS4259</name>
    <name evidence="18" type="ORF">VCS650_LOCUS41076</name>
</gene>
<feature type="domain" description="Chitin-binding type-2" evidence="15">
    <location>
        <begin position="267"/>
        <end position="322"/>
    </location>
</feature>
<evidence type="ECO:0000313" key="19">
    <source>
        <dbReference type="EMBL" id="CAF3557779.1"/>
    </source>
</evidence>
<dbReference type="GO" id="GO:0007154">
    <property type="term" value="P:cell communication"/>
    <property type="evidence" value="ECO:0007669"/>
    <property type="project" value="UniProtKB-ARBA"/>
</dbReference>
<evidence type="ECO:0000256" key="8">
    <source>
        <dbReference type="ARBA" id="ARBA00022989"/>
    </source>
</evidence>
<dbReference type="Proteomes" id="UP000663844">
    <property type="component" value="Unassembled WGS sequence"/>
</dbReference>
<dbReference type="GO" id="GO:0005886">
    <property type="term" value="C:plasma membrane"/>
    <property type="evidence" value="ECO:0007669"/>
    <property type="project" value="UniProtKB-SubCell"/>
</dbReference>
<keyword evidence="4" id="KW-0812">Transmembrane</keyword>
<dbReference type="AlphaFoldDB" id="A0A815RLQ8"/>
<dbReference type="Pfam" id="PF01607">
    <property type="entry name" value="CBM_14"/>
    <property type="match status" value="2"/>
</dbReference>
<dbReference type="CDD" id="cd00054">
    <property type="entry name" value="EGF_CA"/>
    <property type="match status" value="1"/>
</dbReference>
<dbReference type="Proteomes" id="UP000663891">
    <property type="component" value="Unassembled WGS sequence"/>
</dbReference>
<evidence type="ECO:0000256" key="1">
    <source>
        <dbReference type="ARBA" id="ARBA00004251"/>
    </source>
</evidence>
<dbReference type="GO" id="GO:0008061">
    <property type="term" value="F:chitin binding"/>
    <property type="evidence" value="ECO:0007669"/>
    <property type="project" value="InterPro"/>
</dbReference>
<dbReference type="EMBL" id="CAJNOG010000063">
    <property type="protein sequence ID" value="CAF0872198.1"/>
    <property type="molecule type" value="Genomic_DNA"/>
</dbReference>
<comment type="subcellular location">
    <subcellularLocation>
        <location evidence="1">Cell membrane</location>
        <topology evidence="1">Single-pass type I membrane protein</topology>
    </subcellularLocation>
</comment>
<dbReference type="SUPFAM" id="SSF57196">
    <property type="entry name" value="EGF/Laminin"/>
    <property type="match status" value="1"/>
</dbReference>
<keyword evidence="8" id="KW-1133">Transmembrane helix</keyword>
<keyword evidence="6" id="KW-0677">Repeat</keyword>
<dbReference type="GO" id="GO:0005576">
    <property type="term" value="C:extracellular region"/>
    <property type="evidence" value="ECO:0007669"/>
    <property type="project" value="InterPro"/>
</dbReference>
<evidence type="ECO:0000256" key="12">
    <source>
        <dbReference type="PROSITE-ProRule" id="PRU00076"/>
    </source>
</evidence>
<dbReference type="OrthoDB" id="88467at2759"/>
<evidence type="ECO:0000313" key="21">
    <source>
        <dbReference type="EMBL" id="CAF3849170.1"/>
    </source>
</evidence>
<comment type="caution">
    <text evidence="18">The sequence shown here is derived from an EMBL/GenBank/DDBJ whole genome shotgun (WGS) entry which is preliminary data.</text>
</comment>
<feature type="signal peptide" evidence="13">
    <location>
        <begin position="1"/>
        <end position="18"/>
    </location>
</feature>
<dbReference type="InterPro" id="IPR001881">
    <property type="entry name" value="EGF-like_Ca-bd_dom"/>
</dbReference>
<dbReference type="PROSITE" id="PS00022">
    <property type="entry name" value="EGF_1"/>
    <property type="match status" value="1"/>
</dbReference>
<evidence type="ECO:0000256" key="10">
    <source>
        <dbReference type="ARBA" id="ARBA00023157"/>
    </source>
</evidence>
<evidence type="ECO:0000259" key="15">
    <source>
        <dbReference type="PROSITE" id="PS50940"/>
    </source>
</evidence>
<dbReference type="FunFam" id="2.10.25.10:FF:000391">
    <property type="entry name" value="Weary, isoform C"/>
    <property type="match status" value="1"/>
</dbReference>
<evidence type="ECO:0000256" key="2">
    <source>
        <dbReference type="ARBA" id="ARBA00022475"/>
    </source>
</evidence>
<keyword evidence="9" id="KW-0472">Membrane</keyword>
<dbReference type="PROSITE" id="PS50940">
    <property type="entry name" value="CHIT_BIND_II"/>
    <property type="match status" value="1"/>
</dbReference>
<keyword evidence="5 13" id="KW-0732">Signal</keyword>
<comment type="caution">
    <text evidence="12">Lacks conserved residue(s) required for the propagation of feature annotation.</text>
</comment>
<dbReference type="SMART" id="SM00181">
    <property type="entry name" value="EGF"/>
    <property type="match status" value="1"/>
</dbReference>
<dbReference type="SUPFAM" id="SSF57625">
    <property type="entry name" value="Invertebrate chitin-binding proteins"/>
    <property type="match status" value="2"/>
</dbReference>
<organism evidence="18 22">
    <name type="scientific">Adineta steineri</name>
    <dbReference type="NCBI Taxonomy" id="433720"/>
    <lineage>
        <taxon>Eukaryota</taxon>
        <taxon>Metazoa</taxon>
        <taxon>Spiralia</taxon>
        <taxon>Gnathifera</taxon>
        <taxon>Rotifera</taxon>
        <taxon>Eurotatoria</taxon>
        <taxon>Bdelloidea</taxon>
        <taxon>Adinetida</taxon>
        <taxon>Adinetidae</taxon>
        <taxon>Adineta</taxon>
    </lineage>
</organism>
<feature type="domain" description="EGF-like" evidence="14">
    <location>
        <begin position="181"/>
        <end position="217"/>
    </location>
</feature>
<dbReference type="Proteomes" id="UP000663845">
    <property type="component" value="Unassembled WGS sequence"/>
</dbReference>
<evidence type="ECO:0000256" key="5">
    <source>
        <dbReference type="ARBA" id="ARBA00022729"/>
    </source>
</evidence>
<evidence type="ECO:0000259" key="14">
    <source>
        <dbReference type="PROSITE" id="PS50026"/>
    </source>
</evidence>
<dbReference type="EMBL" id="CAJNON010001683">
    <property type="protein sequence ID" value="CAF1479486.1"/>
    <property type="molecule type" value="Genomic_DNA"/>
</dbReference>
<dbReference type="Proteomes" id="UP000663868">
    <property type="component" value="Unassembled WGS sequence"/>
</dbReference>
<dbReference type="Gene3D" id="2.10.25.10">
    <property type="entry name" value="Laminin"/>
    <property type="match status" value="1"/>
</dbReference>
<name>A0A815RLQ8_9BILA</name>
<evidence type="ECO:0000313" key="16">
    <source>
        <dbReference type="EMBL" id="CAF0872198.1"/>
    </source>
</evidence>
<dbReference type="PROSITE" id="PS50026">
    <property type="entry name" value="EGF_3"/>
    <property type="match status" value="1"/>
</dbReference>
<evidence type="ECO:0000256" key="6">
    <source>
        <dbReference type="ARBA" id="ARBA00022737"/>
    </source>
</evidence>
<evidence type="ECO:0000256" key="3">
    <source>
        <dbReference type="ARBA" id="ARBA00022536"/>
    </source>
</evidence>
<dbReference type="InterPro" id="IPR036508">
    <property type="entry name" value="Chitin-bd_dom_sf"/>
</dbReference>
<sequence length="447" mass="49354">MAMIAFICLLALSSSAFGRYADSYGSAPLTRQTVMRDLPMQSNYGSSFETVQRDIQLTPTTPIEKPISSGYDSYSAPRKMIVPQQEQSYGKQVFQSRVFPTQSELLAQQNDLLKAKIAESTMPTEADNLCRGQVADTVIPLDGGRRFIVCLGESKGYEQFCPKGLLYHPELRRCERKLGPLENFCASSPCLNNGQCIPTDGSFKCQCASGFDGRICELDATVCQTQQPCGTSFDSKCQSFRWEAALTHICILQGGRSYGLTASQVHPSPCKGIDGTFPLAFSDKGFIMCDGESMFVESCPGGTLWDDINKSCVWPDLVGVIGASFDETPKMTSSYGSSYSTPSFEQPKMTSSYGSSYSTPSLEQPKLFRDVQVKSSYGAPLQQKSVFLQDETPVTNYGSKTEFTFPQQDRIETPVQSYSSYSAPQMIKQKSFLPIRQQEQRVQSNGY</sequence>
<keyword evidence="3 12" id="KW-0245">EGF-like domain</keyword>
<proteinExistence type="predicted"/>
<dbReference type="SMART" id="SM00494">
    <property type="entry name" value="ChtBD2"/>
    <property type="match status" value="2"/>
</dbReference>
<dbReference type="Proteomes" id="UP000663860">
    <property type="component" value="Unassembled WGS sequence"/>
</dbReference>
<dbReference type="Proteomes" id="UP000663881">
    <property type="component" value="Unassembled WGS sequence"/>
</dbReference>
<dbReference type="EMBL" id="CAJNOE010001020">
    <property type="protein sequence ID" value="CAF1375194.1"/>
    <property type="molecule type" value="Genomic_DNA"/>
</dbReference>
<dbReference type="InterPro" id="IPR002557">
    <property type="entry name" value="Chitin-bd_dom"/>
</dbReference>
<dbReference type="GO" id="GO:0023052">
    <property type="term" value="P:signaling"/>
    <property type="evidence" value="ECO:0007669"/>
    <property type="project" value="UniProtKB-ARBA"/>
</dbReference>
<evidence type="ECO:0000313" key="18">
    <source>
        <dbReference type="EMBL" id="CAF1479486.1"/>
    </source>
</evidence>
<dbReference type="GO" id="GO:0005509">
    <property type="term" value="F:calcium ion binding"/>
    <property type="evidence" value="ECO:0007669"/>
    <property type="project" value="InterPro"/>
</dbReference>
<evidence type="ECO:0000256" key="13">
    <source>
        <dbReference type="SAM" id="SignalP"/>
    </source>
</evidence>
<keyword evidence="7" id="KW-0106">Calcium</keyword>
<dbReference type="Gene3D" id="2.170.140.10">
    <property type="entry name" value="Chitin binding domain"/>
    <property type="match status" value="1"/>
</dbReference>
<dbReference type="EMBL" id="CAJOAZ010000158">
    <property type="protein sequence ID" value="CAF3557779.1"/>
    <property type="molecule type" value="Genomic_DNA"/>
</dbReference>